<gene>
    <name evidence="8" type="ORF">GCM10022255_113690</name>
</gene>
<dbReference type="SUPFAM" id="SSF52743">
    <property type="entry name" value="Subtilisin-like"/>
    <property type="match status" value="1"/>
</dbReference>
<dbReference type="PANTHER" id="PTHR43806:SF11">
    <property type="entry name" value="CEREVISIN-RELATED"/>
    <property type="match status" value="1"/>
</dbReference>
<protein>
    <submittedName>
        <fullName evidence="8">S8 family serine peptidase</fullName>
    </submittedName>
</protein>
<name>A0ABP8DVL8_9ACTN</name>
<keyword evidence="6" id="KW-0812">Transmembrane</keyword>
<dbReference type="PANTHER" id="PTHR43806">
    <property type="entry name" value="PEPTIDASE S8"/>
    <property type="match status" value="1"/>
</dbReference>
<accession>A0ABP8DVL8</accession>
<feature type="transmembrane region" description="Helical" evidence="6">
    <location>
        <begin position="382"/>
        <end position="405"/>
    </location>
</feature>
<dbReference type="InterPro" id="IPR015500">
    <property type="entry name" value="Peptidase_S8_subtilisin-rel"/>
</dbReference>
<evidence type="ECO:0000313" key="9">
    <source>
        <dbReference type="Proteomes" id="UP001500620"/>
    </source>
</evidence>
<proteinExistence type="inferred from homology"/>
<evidence type="ECO:0000259" key="7">
    <source>
        <dbReference type="Pfam" id="PF00082"/>
    </source>
</evidence>
<evidence type="ECO:0000256" key="4">
    <source>
        <dbReference type="ARBA" id="ARBA00022825"/>
    </source>
</evidence>
<dbReference type="InterPro" id="IPR000209">
    <property type="entry name" value="Peptidase_S8/S53_dom"/>
</dbReference>
<keyword evidence="2" id="KW-0645">Protease</keyword>
<keyword evidence="9" id="KW-1185">Reference proteome</keyword>
<dbReference type="PROSITE" id="PS51892">
    <property type="entry name" value="SUBTILASE"/>
    <property type="match status" value="1"/>
</dbReference>
<dbReference type="PRINTS" id="PR00723">
    <property type="entry name" value="SUBTILISIN"/>
</dbReference>
<dbReference type="InterPro" id="IPR050131">
    <property type="entry name" value="Peptidase_S8_subtilisin-like"/>
</dbReference>
<dbReference type="Proteomes" id="UP001500620">
    <property type="component" value="Unassembled WGS sequence"/>
</dbReference>
<dbReference type="InterPro" id="IPR036852">
    <property type="entry name" value="Peptidase_S8/S53_dom_sf"/>
</dbReference>
<keyword evidence="4" id="KW-0720">Serine protease</keyword>
<feature type="domain" description="Peptidase S8/S53" evidence="7">
    <location>
        <begin position="90"/>
        <end position="342"/>
    </location>
</feature>
<organism evidence="8 9">
    <name type="scientific">Dactylosporangium darangshiense</name>
    <dbReference type="NCBI Taxonomy" id="579108"/>
    <lineage>
        <taxon>Bacteria</taxon>
        <taxon>Bacillati</taxon>
        <taxon>Actinomycetota</taxon>
        <taxon>Actinomycetes</taxon>
        <taxon>Micromonosporales</taxon>
        <taxon>Micromonosporaceae</taxon>
        <taxon>Dactylosporangium</taxon>
    </lineage>
</organism>
<evidence type="ECO:0000256" key="1">
    <source>
        <dbReference type="ARBA" id="ARBA00011073"/>
    </source>
</evidence>
<comment type="caution">
    <text evidence="8">The sequence shown here is derived from an EMBL/GenBank/DDBJ whole genome shotgun (WGS) entry which is preliminary data.</text>
</comment>
<evidence type="ECO:0000256" key="5">
    <source>
        <dbReference type="PROSITE-ProRule" id="PRU01240"/>
    </source>
</evidence>
<comment type="similarity">
    <text evidence="1 5">Belongs to the peptidase S8 family.</text>
</comment>
<evidence type="ECO:0000256" key="3">
    <source>
        <dbReference type="ARBA" id="ARBA00022801"/>
    </source>
</evidence>
<sequence length="415" mass="40672">MSPATPGVRAVALALAVTTIAGSALIGLGTAGVGSAPAWAETAEAPTGEQPPALPTVTNGCVGESPVVVDTVPWAQSRMAPQSVWPLTRGDGVLVAVLDTGVSSAAVAFAGGAVRAGTDVVKPGPADRDCIGRGTALAGIIAARPVTGSAFVGVAPGATVLPVRIVDAKGAIPPGALAKGIRAAITAGARVILLGVGTTTPDADLTAAVQEAIAHDIVLVAAVSDEQPSGTGQSPAPWYPASDDQVLAVGGIDTEGVPTGTSPVAAGVDLVAPAVGAVSVAPSGGGHFTVGGSAVAAAFVAGAAVLVRAYYPGLGQAEVRRRLELTAEDPSGVQPPSAVGHGMLDLYATVSSVELESPAIVTDREREPLVLPSGPPPNPAKFIAAVVAGGVAAAAAVAFGAAMVIKWGRRRRWRP</sequence>
<keyword evidence="6" id="KW-1133">Transmembrane helix</keyword>
<comment type="caution">
    <text evidence="5">Lacks conserved residue(s) required for the propagation of feature annotation.</text>
</comment>
<evidence type="ECO:0000256" key="6">
    <source>
        <dbReference type="SAM" id="Phobius"/>
    </source>
</evidence>
<evidence type="ECO:0000313" key="8">
    <source>
        <dbReference type="EMBL" id="GAA4264006.1"/>
    </source>
</evidence>
<keyword evidence="3" id="KW-0378">Hydrolase</keyword>
<keyword evidence="6" id="KW-0472">Membrane</keyword>
<dbReference type="Gene3D" id="3.40.50.200">
    <property type="entry name" value="Peptidase S8/S53 domain"/>
    <property type="match status" value="1"/>
</dbReference>
<reference evidence="9" key="1">
    <citation type="journal article" date="2019" name="Int. J. Syst. Evol. Microbiol.">
        <title>The Global Catalogue of Microorganisms (GCM) 10K type strain sequencing project: providing services to taxonomists for standard genome sequencing and annotation.</title>
        <authorList>
            <consortium name="The Broad Institute Genomics Platform"/>
            <consortium name="The Broad Institute Genome Sequencing Center for Infectious Disease"/>
            <person name="Wu L."/>
            <person name="Ma J."/>
        </authorList>
    </citation>
    <scope>NUCLEOTIDE SEQUENCE [LARGE SCALE GENOMIC DNA]</scope>
    <source>
        <strain evidence="9">JCM 17441</strain>
    </source>
</reference>
<evidence type="ECO:0000256" key="2">
    <source>
        <dbReference type="ARBA" id="ARBA00022670"/>
    </source>
</evidence>
<dbReference type="EMBL" id="BAABAT010000089">
    <property type="protein sequence ID" value="GAA4264006.1"/>
    <property type="molecule type" value="Genomic_DNA"/>
</dbReference>
<dbReference type="Pfam" id="PF00082">
    <property type="entry name" value="Peptidase_S8"/>
    <property type="match status" value="1"/>
</dbReference>